<dbReference type="InterPro" id="IPR002477">
    <property type="entry name" value="Peptidoglycan-bd-like"/>
</dbReference>
<feature type="compositionally biased region" description="Basic and acidic residues" evidence="3">
    <location>
        <begin position="759"/>
        <end position="780"/>
    </location>
</feature>
<organism evidence="6 7">
    <name type="scientific">Lysobacter antibioticus</name>
    <dbReference type="NCBI Taxonomy" id="84531"/>
    <lineage>
        <taxon>Bacteria</taxon>
        <taxon>Pseudomonadati</taxon>
        <taxon>Pseudomonadota</taxon>
        <taxon>Gammaproteobacteria</taxon>
        <taxon>Lysobacterales</taxon>
        <taxon>Lysobacteraceae</taxon>
        <taxon>Lysobacter</taxon>
    </lineage>
</organism>
<evidence type="ECO:0000256" key="3">
    <source>
        <dbReference type="SAM" id="MobiDB-lite"/>
    </source>
</evidence>
<dbReference type="InterPro" id="IPR036365">
    <property type="entry name" value="PGBD-like_sf"/>
</dbReference>
<evidence type="ECO:0000259" key="4">
    <source>
        <dbReference type="Pfam" id="PF01471"/>
    </source>
</evidence>
<dbReference type="GO" id="GO:0005524">
    <property type="term" value="F:ATP binding"/>
    <property type="evidence" value="ECO:0007669"/>
    <property type="project" value="UniProtKB-KW"/>
</dbReference>
<feature type="compositionally biased region" description="Polar residues" evidence="3">
    <location>
        <begin position="1021"/>
        <end position="1032"/>
    </location>
</feature>
<feature type="compositionally biased region" description="Polar residues" evidence="3">
    <location>
        <begin position="1143"/>
        <end position="1152"/>
    </location>
</feature>
<dbReference type="InterPro" id="IPR036366">
    <property type="entry name" value="PGBDSf"/>
</dbReference>
<feature type="compositionally biased region" description="Low complexity" evidence="3">
    <location>
        <begin position="782"/>
        <end position="798"/>
    </location>
</feature>
<feature type="compositionally biased region" description="Polar residues" evidence="3">
    <location>
        <begin position="1064"/>
        <end position="1076"/>
    </location>
</feature>
<dbReference type="Gene3D" id="3.40.50.300">
    <property type="entry name" value="P-loop containing nucleotide triphosphate hydrolases"/>
    <property type="match status" value="1"/>
</dbReference>
<dbReference type="Proteomes" id="UP000060787">
    <property type="component" value="Chromosome"/>
</dbReference>
<feature type="region of interest" description="Disordered" evidence="3">
    <location>
        <begin position="582"/>
        <end position="612"/>
    </location>
</feature>
<dbReference type="InterPro" id="IPR010488">
    <property type="entry name" value="Zeta_toxin_domain"/>
</dbReference>
<dbReference type="Pfam" id="PF01471">
    <property type="entry name" value="PG_binding_1"/>
    <property type="match status" value="1"/>
</dbReference>
<dbReference type="Gene3D" id="1.10.101.10">
    <property type="entry name" value="PGBD-like superfamily/PGBD"/>
    <property type="match status" value="1"/>
</dbReference>
<keyword evidence="2" id="KW-0067">ATP-binding</keyword>
<evidence type="ECO:0000256" key="1">
    <source>
        <dbReference type="ARBA" id="ARBA00022741"/>
    </source>
</evidence>
<feature type="domain" description="Peptidoglycan binding-like" evidence="4">
    <location>
        <begin position="947"/>
        <end position="1008"/>
    </location>
</feature>
<dbReference type="SUPFAM" id="SSF47090">
    <property type="entry name" value="PGBD-like"/>
    <property type="match status" value="1"/>
</dbReference>
<evidence type="ECO:0000256" key="2">
    <source>
        <dbReference type="ARBA" id="ARBA00022840"/>
    </source>
</evidence>
<reference evidence="6 7" key="1">
    <citation type="journal article" date="2015" name="BMC Genomics">
        <title>Comparative genomics and metabolic profiling of the genus Lysobacter.</title>
        <authorList>
            <person name="de Bruijn I."/>
            <person name="Cheng X."/>
            <person name="de Jager V."/>
            <person name="Exposito R.G."/>
            <person name="Watrous J."/>
            <person name="Patel N."/>
            <person name="Postma J."/>
            <person name="Dorrestein P.C."/>
            <person name="Kobayashi D."/>
            <person name="Raaijmakers J.M."/>
        </authorList>
    </citation>
    <scope>NUCLEOTIDE SEQUENCE [LARGE SCALE GENOMIC DNA]</scope>
    <source>
        <strain evidence="6 7">76</strain>
    </source>
</reference>
<feature type="compositionally biased region" description="Basic and acidic residues" evidence="3">
    <location>
        <begin position="1284"/>
        <end position="1295"/>
    </location>
</feature>
<dbReference type="Pfam" id="PF06414">
    <property type="entry name" value="Zeta_toxin"/>
    <property type="match status" value="1"/>
</dbReference>
<feature type="compositionally biased region" description="Low complexity" evidence="3">
    <location>
        <begin position="1128"/>
        <end position="1137"/>
    </location>
</feature>
<dbReference type="PATRIC" id="fig|84531.8.peg.1006"/>
<gene>
    <name evidence="6" type="ORF">LA76x_0978</name>
</gene>
<evidence type="ECO:0000259" key="5">
    <source>
        <dbReference type="Pfam" id="PF06414"/>
    </source>
</evidence>
<name>A0A0S2F6L9_LYSAN</name>
<dbReference type="KEGG" id="lab:LA76x_0978"/>
<keyword evidence="7" id="KW-1185">Reference proteome</keyword>
<dbReference type="STRING" id="84531.LA76x_0978"/>
<dbReference type="EMBL" id="CP011129">
    <property type="protein sequence ID" value="ALN79139.1"/>
    <property type="molecule type" value="Genomic_DNA"/>
</dbReference>
<dbReference type="SUPFAM" id="SSF52540">
    <property type="entry name" value="P-loop containing nucleoside triphosphate hydrolases"/>
    <property type="match status" value="1"/>
</dbReference>
<feature type="compositionally biased region" description="Low complexity" evidence="3">
    <location>
        <begin position="868"/>
        <end position="878"/>
    </location>
</feature>
<accession>A0A0S2F6L9</accession>
<protein>
    <submittedName>
        <fullName evidence="6">Putative peptidoglycan binding domain protein</fullName>
    </submittedName>
</protein>
<feature type="region of interest" description="Disordered" evidence="3">
    <location>
        <begin position="967"/>
        <end position="1178"/>
    </location>
</feature>
<evidence type="ECO:0000313" key="6">
    <source>
        <dbReference type="EMBL" id="ALN79139.1"/>
    </source>
</evidence>
<sequence>MIPEANLEGLTSHERPKAIILAGQPGAGKGGLKTAVELELSGDVAAIDPDELRDYHPEARNWRKSSPYGWSQQTNADAGQWSRELREAAIEGRKNLIVDTTLGNAKPATQMIRELQAAGYEVEVRAMATHRLESEHGVDERFTKNIDKFGVGRDVPLSFHDDVYRDLPDNLDKVRDATDVPVRIFDRSGAELYDSRRDSTLPSAALREARDARLQDPEVTQQLRERWQKQAEWHRDLPNTIAQNDKVPASTAEALLREQADRGKVAHSAQRAEAAATLDELVRPGAPLAHAPQVDAPGPGIRKATVIAGASALGVAASVYDAKQTGDRIGTLLAQDNPLAAQSQFAHYAARGTGGWLGGAAAGLAVGWETGPGAIAFVAVGAIAGSEAGERVAKWWDERQVYNQTDRNGVDWEYNGKQWLRQEPGDLRDDGVTIAEKQSFAALPDKARELTYLASNSSSALAMGKLEPPRDPYVLPANETDKHSFAQADWQRNGETGDWVRQVVIARTDRGHPLVNPEKASPERAAELDRMSEQVVRDNIASGPAPIAARYEQAYRRNGWDAFGPMPQPVLAALAEPNSLQASDGHQYRRDDEGQWQRQDGLTAGRPASGNLQRELDSTRAELQTQLVQHDRHLLTIPQWQAPSLDEQDRANVMSTYAALGIKPNPERLDAVMDALQRTREAHGIDPHASSLHVERSPNGGYDIDSPLAHLRRDNGVVQIVAVTSTAEIQQALADRRERAAPIPDTPELRVAALSPQQREAHQQAEREANRQGLSRDEVQHAAQQAAVATASPDATPSVPTPADAQPARGVAASAPTSDPRREAEPAASPALTVATPAPIAETAPEPERPQSEAATQPKAVPAELSEPEAPTRTPEPTVQSTASMPAAPIQSESVQPDSVQPAPVEPALVQPAPIQLDSAQSAAVAPAVAISSAANKQDDVLRPGDRGQEVELMQYRLNRVGYRDPEGQALAQNGHYDAATEQAVRRFQRDQGLADTGMADPATQQAMSAAQHARIESGKTAGQNPQQTQARAPSDTAQERPATVAQRDDETPSQAARELGSRAPSNEPGSRTTQPAERPQPTEFIAQEERAALRPQTDEAQQSPARATAYVARDEQPQAPARSHEPAQQADAFAAAPERTASPRTTETTAIAPTRESLRESAREPAPMSSPAQPEPLFSLSRLTPNDQAMFAKIRASVPADVPDETVAKAMLEAKRNGIPDADRIDKAAVVDGKLWVAGSIPGFHAGVSVAEQAPAMQDTLRETQAFNQQRDERLAQESTQKAQDEPGRATRMQ</sequence>
<feature type="region of interest" description="Disordered" evidence="3">
    <location>
        <begin position="1268"/>
        <end position="1295"/>
    </location>
</feature>
<feature type="compositionally biased region" description="Low complexity" evidence="3">
    <location>
        <begin position="826"/>
        <end position="844"/>
    </location>
</feature>
<keyword evidence="1" id="KW-0547">Nucleotide-binding</keyword>
<proteinExistence type="predicted"/>
<feature type="region of interest" description="Disordered" evidence="3">
    <location>
        <begin position="755"/>
        <end position="904"/>
    </location>
</feature>
<dbReference type="GO" id="GO:0016301">
    <property type="term" value="F:kinase activity"/>
    <property type="evidence" value="ECO:0007669"/>
    <property type="project" value="InterPro"/>
</dbReference>
<feature type="domain" description="Zeta toxin" evidence="5">
    <location>
        <begin position="11"/>
        <end position="197"/>
    </location>
</feature>
<evidence type="ECO:0000313" key="7">
    <source>
        <dbReference type="Proteomes" id="UP000060787"/>
    </source>
</evidence>
<feature type="compositionally biased region" description="Basic and acidic residues" evidence="3">
    <location>
        <begin position="586"/>
        <end position="595"/>
    </location>
</feature>
<dbReference type="InterPro" id="IPR027417">
    <property type="entry name" value="P-loop_NTPase"/>
</dbReference>